<accession>A0A078B276</accession>
<keyword evidence="2" id="KW-1185">Reference proteome</keyword>
<sequence length="399" mass="46441">MMAQSIVKKNTERQNLIDLNKDKYVNSPYKNKLLKTRPPIIYSKDNNEHLFMLSEGERKVKAFTTSHYKVYGGKNRTLGTNQKIRQNSTQLDEFSFDGYKDVDELKEIEIKQRLYQQSTVSQHNQYMESPNIKDQRLFNQEQIEKDEKRLLRNALLLRKKHQANNGQISGSQSLMPGASSHMHQLSFDITQQSNNITSGSVFGMQKDSIIRQLDGSSIRNQGSQMSNDNLSYSQRPAIKRQRFSVVTMVDNSDKKELEHKLHHLKQQTLKKMETFNLRPPQKWVNEKLNQSSLTTTHSKQLNLKEVLNKRSQTPLQNNLMMIDRAQTQQKPMTAGSNTLNNTHSNLISSKGINMFQNRLQYDSPIKVNLKRIIINAYKILNKQTQEYYFGYKLVVIKIK</sequence>
<dbReference type="AlphaFoldDB" id="A0A078B276"/>
<dbReference type="EMBL" id="CCKQ01016724">
    <property type="protein sequence ID" value="CDW88589.1"/>
    <property type="molecule type" value="Genomic_DNA"/>
</dbReference>
<dbReference type="InParanoid" id="A0A078B276"/>
<evidence type="ECO:0000313" key="1">
    <source>
        <dbReference type="EMBL" id="CDW88589.1"/>
    </source>
</evidence>
<evidence type="ECO:0000313" key="2">
    <source>
        <dbReference type="Proteomes" id="UP000039865"/>
    </source>
</evidence>
<reference evidence="1 2" key="1">
    <citation type="submission" date="2014-06" db="EMBL/GenBank/DDBJ databases">
        <authorList>
            <person name="Swart Estienne"/>
        </authorList>
    </citation>
    <scope>NUCLEOTIDE SEQUENCE [LARGE SCALE GENOMIC DNA]</scope>
    <source>
        <strain evidence="1 2">130c</strain>
    </source>
</reference>
<name>A0A078B276_STYLE</name>
<dbReference type="Proteomes" id="UP000039865">
    <property type="component" value="Unassembled WGS sequence"/>
</dbReference>
<proteinExistence type="predicted"/>
<protein>
    <submittedName>
        <fullName evidence="1">Uncharacterized protein</fullName>
    </submittedName>
</protein>
<organism evidence="1 2">
    <name type="scientific">Stylonychia lemnae</name>
    <name type="common">Ciliate</name>
    <dbReference type="NCBI Taxonomy" id="5949"/>
    <lineage>
        <taxon>Eukaryota</taxon>
        <taxon>Sar</taxon>
        <taxon>Alveolata</taxon>
        <taxon>Ciliophora</taxon>
        <taxon>Intramacronucleata</taxon>
        <taxon>Spirotrichea</taxon>
        <taxon>Stichotrichia</taxon>
        <taxon>Sporadotrichida</taxon>
        <taxon>Oxytrichidae</taxon>
        <taxon>Stylonychinae</taxon>
        <taxon>Stylonychia</taxon>
    </lineage>
</organism>
<gene>
    <name evidence="1" type="primary">Contig16085.g17152</name>
    <name evidence="1" type="ORF">STYLEM_17711</name>
</gene>